<reference evidence="2" key="1">
    <citation type="journal article" date="2019" name="Int. J. Syst. Evol. Microbiol.">
        <title>The Global Catalogue of Microorganisms (GCM) 10K type strain sequencing project: providing services to taxonomists for standard genome sequencing and annotation.</title>
        <authorList>
            <consortium name="The Broad Institute Genomics Platform"/>
            <consortium name="The Broad Institute Genome Sequencing Center for Infectious Disease"/>
            <person name="Wu L."/>
            <person name="Ma J."/>
        </authorList>
    </citation>
    <scope>NUCLEOTIDE SEQUENCE [LARGE SCALE GENOMIC DNA]</scope>
    <source>
        <strain evidence="2">CCUG 56098</strain>
    </source>
</reference>
<accession>A0ABW3KN06</accession>
<proteinExistence type="predicted"/>
<keyword evidence="2" id="KW-1185">Reference proteome</keyword>
<name>A0ABW3KN06_9FLAO</name>
<sequence>MLLLILVSCQKNENPGFNYNISGIVTDSTANGIEISLVIPSQGIDKRIKTKILNENLNSMVL</sequence>
<dbReference type="EMBL" id="JBHTKM010000010">
    <property type="protein sequence ID" value="MFD1014921.1"/>
    <property type="molecule type" value="Genomic_DNA"/>
</dbReference>
<dbReference type="Proteomes" id="UP001597086">
    <property type="component" value="Unassembled WGS sequence"/>
</dbReference>
<evidence type="ECO:0000313" key="1">
    <source>
        <dbReference type="EMBL" id="MFD1014921.1"/>
    </source>
</evidence>
<evidence type="ECO:0000313" key="2">
    <source>
        <dbReference type="Proteomes" id="UP001597086"/>
    </source>
</evidence>
<protein>
    <submittedName>
        <fullName evidence="1">Uncharacterized protein</fullName>
    </submittedName>
</protein>
<gene>
    <name evidence="1" type="ORF">ACFQ13_03205</name>
</gene>
<organism evidence="1 2">
    <name type="scientific">Winogradskyella rapida</name>
    <dbReference type="NCBI Taxonomy" id="549701"/>
    <lineage>
        <taxon>Bacteria</taxon>
        <taxon>Pseudomonadati</taxon>
        <taxon>Bacteroidota</taxon>
        <taxon>Flavobacteriia</taxon>
        <taxon>Flavobacteriales</taxon>
        <taxon>Flavobacteriaceae</taxon>
        <taxon>Winogradskyella</taxon>
    </lineage>
</organism>
<comment type="caution">
    <text evidence="1">The sequence shown here is derived from an EMBL/GenBank/DDBJ whole genome shotgun (WGS) entry which is preliminary data.</text>
</comment>